<comment type="caution">
    <text evidence="2">The sequence shown here is derived from an EMBL/GenBank/DDBJ whole genome shotgun (WGS) entry which is preliminary data.</text>
</comment>
<evidence type="ECO:0000313" key="3">
    <source>
        <dbReference type="Proteomes" id="UP001159363"/>
    </source>
</evidence>
<reference evidence="2 3" key="1">
    <citation type="submission" date="2023-02" db="EMBL/GenBank/DDBJ databases">
        <title>LHISI_Scaffold_Assembly.</title>
        <authorList>
            <person name="Stuart O.P."/>
            <person name="Cleave R."/>
            <person name="Magrath M.J.L."/>
            <person name="Mikheyev A.S."/>
        </authorList>
    </citation>
    <scope>NUCLEOTIDE SEQUENCE [LARGE SCALE GENOMIC DNA]</scope>
    <source>
        <strain evidence="2">Daus_M_001</strain>
        <tissue evidence="2">Leg muscle</tissue>
    </source>
</reference>
<sequence>MIDEHLLITPEAHKLGPSSVTIFDCNKIHGELCHQVAKDYRQSRSCAVLEKYAHRSSVKKTGWGAPPITRSSAQTVDLEEAPVQEITRCGKAELTEPKHWRLGSPARGHRIALLAPGRQSLPRPSLSAARRTTSASVSSRPYTRDISVSMYPTLTSTTTQLSHITLQRTQVQQFMRVISGAACGKQSTNVRVVDFKAGTATSHASVVRLAAAHTALPSKNYDGQLAHVSSGTTCGPLQGRENLSRCRSATVYRNYKELGVGGISLQIPLLQSMSRQSQCSSILQAPSRTVDFTHRFHTFSSIRATNASLAVVPQSAVVHTSLISRTLGQAASVKDCRPLGSGSIYNILGNHPESSSTGVMRHGGLRRQPVSPEHSCVVAKRIGNSSRREEAVTPASLATIGIHGILRRGEGGDTHECIVPGREEGEVDHRLWCGAIESAPAAARINVSSTARSLETEQVAQRSKDREGSACGKELFQHSPEVALERARLIAAYQAAWLPTRDEITAARVTSHEVHVGLSNVIATSLGPARRTHIIHLYVGNDKDMLPQIKPAPRPPKNVGVDKNMENENLVVAMSGTWPWVFRGYFCVLGYFLWDMGIKRKYLTRGILGFYGLDRQMYTRSFAGHHISALAHLRPLPRDESLQRACAVNLIILYVHDPSTKVSPTLVGVYEYDIVSPPLVRTNLRPTPRKIISGSSLDEAITMNKAFSVDPSPAFPTGITTSSQNQARKPRTVGAIKGDAATCIKCPIATKRKVLNWRALFSSHCAYLWDLKRYYWRVVKCCKVSWCLLSAVHSRRTQQEPETRVKPGYTKCTAATHERTARDTLHICGRRAGTGRARVPSTRVPEILQRTVAATLKKKKAEAGGPLFPSAPNDDGEVKGSAKSSAHEQTMAESLCELPQFCWSDYSPPTKGNSNSNPVGVTPGFSHVGIVTDDAAGRRVLSGISRFPHPYIPALLHAHLASPSSYDKGGGEEEEAAVLNFSRERGNRPLPAALRTSTRAETGSLQLQVSGDRWVARHSPTPSSQPTKPQAQLLLLASGVSLATSASSTRRSSIAGGARSSHVRAAKCVEATRDLVAVARGRHRVNHLRGGSTYVDGNTARLARRSDEAIGVRITVARIAPSLLDLERATT</sequence>
<evidence type="ECO:0000256" key="1">
    <source>
        <dbReference type="SAM" id="MobiDB-lite"/>
    </source>
</evidence>
<dbReference type="EMBL" id="JARBHB010000014">
    <property type="protein sequence ID" value="KAJ8869086.1"/>
    <property type="molecule type" value="Genomic_DNA"/>
</dbReference>
<organism evidence="2 3">
    <name type="scientific">Dryococelus australis</name>
    <dbReference type="NCBI Taxonomy" id="614101"/>
    <lineage>
        <taxon>Eukaryota</taxon>
        <taxon>Metazoa</taxon>
        <taxon>Ecdysozoa</taxon>
        <taxon>Arthropoda</taxon>
        <taxon>Hexapoda</taxon>
        <taxon>Insecta</taxon>
        <taxon>Pterygota</taxon>
        <taxon>Neoptera</taxon>
        <taxon>Polyneoptera</taxon>
        <taxon>Phasmatodea</taxon>
        <taxon>Verophasmatodea</taxon>
        <taxon>Anareolatae</taxon>
        <taxon>Phasmatidae</taxon>
        <taxon>Eurycanthinae</taxon>
        <taxon>Dryococelus</taxon>
    </lineage>
</organism>
<name>A0ABQ9GDC8_9NEOP</name>
<dbReference type="Proteomes" id="UP001159363">
    <property type="component" value="Chromosome 13"/>
</dbReference>
<feature type="region of interest" description="Disordered" evidence="1">
    <location>
        <begin position="861"/>
        <end position="886"/>
    </location>
</feature>
<proteinExistence type="predicted"/>
<gene>
    <name evidence="2" type="ORF">PR048_030647</name>
</gene>
<accession>A0ABQ9GDC8</accession>
<evidence type="ECO:0000313" key="2">
    <source>
        <dbReference type="EMBL" id="KAJ8869086.1"/>
    </source>
</evidence>
<protein>
    <submittedName>
        <fullName evidence="2">Uncharacterized protein</fullName>
    </submittedName>
</protein>
<keyword evidence="3" id="KW-1185">Reference proteome</keyword>